<feature type="region of interest" description="Disordered" evidence="1">
    <location>
        <begin position="109"/>
        <end position="134"/>
    </location>
</feature>
<evidence type="ECO:0000313" key="3">
    <source>
        <dbReference type="Proteomes" id="UP000299102"/>
    </source>
</evidence>
<protein>
    <submittedName>
        <fullName evidence="2">Uncharacterized protein</fullName>
    </submittedName>
</protein>
<accession>A0A4C1Y6V7</accession>
<organism evidence="2 3">
    <name type="scientific">Eumeta variegata</name>
    <name type="common">Bagworm moth</name>
    <name type="synonym">Eumeta japonica</name>
    <dbReference type="NCBI Taxonomy" id="151549"/>
    <lineage>
        <taxon>Eukaryota</taxon>
        <taxon>Metazoa</taxon>
        <taxon>Ecdysozoa</taxon>
        <taxon>Arthropoda</taxon>
        <taxon>Hexapoda</taxon>
        <taxon>Insecta</taxon>
        <taxon>Pterygota</taxon>
        <taxon>Neoptera</taxon>
        <taxon>Endopterygota</taxon>
        <taxon>Lepidoptera</taxon>
        <taxon>Glossata</taxon>
        <taxon>Ditrysia</taxon>
        <taxon>Tineoidea</taxon>
        <taxon>Psychidae</taxon>
        <taxon>Oiketicinae</taxon>
        <taxon>Eumeta</taxon>
    </lineage>
</organism>
<evidence type="ECO:0000256" key="1">
    <source>
        <dbReference type="SAM" id="MobiDB-lite"/>
    </source>
</evidence>
<gene>
    <name evidence="2" type="ORF">EVAR_52318_1</name>
</gene>
<sequence length="199" mass="21601">MVLINTRFFLYGRVVVYGLRLARATGVDSATVVPLSGASDTSPSREMKAFSVFSSGTSNKDFIRSTCLPLSTYRPEHVSSRNVQCQSLRKSEILETSFICSPELTARARPAGSATSPQRRHVDTGEADSRISGGSHAAVHVAGKRVKATAVAFHLKSKYKARRSDPGGRVSTDNGAPAERWLTREGYGNKTYTTTQQCI</sequence>
<keyword evidence="3" id="KW-1185">Reference proteome</keyword>
<proteinExistence type="predicted"/>
<comment type="caution">
    <text evidence="2">The sequence shown here is derived from an EMBL/GenBank/DDBJ whole genome shotgun (WGS) entry which is preliminary data.</text>
</comment>
<evidence type="ECO:0000313" key="2">
    <source>
        <dbReference type="EMBL" id="GBP70299.1"/>
    </source>
</evidence>
<name>A0A4C1Y6V7_EUMVA</name>
<dbReference type="Proteomes" id="UP000299102">
    <property type="component" value="Unassembled WGS sequence"/>
</dbReference>
<feature type="compositionally biased region" description="Basic and acidic residues" evidence="1">
    <location>
        <begin position="120"/>
        <end position="129"/>
    </location>
</feature>
<dbReference type="EMBL" id="BGZK01001069">
    <property type="protein sequence ID" value="GBP70299.1"/>
    <property type="molecule type" value="Genomic_DNA"/>
</dbReference>
<reference evidence="2 3" key="1">
    <citation type="journal article" date="2019" name="Commun. Biol.">
        <title>The bagworm genome reveals a unique fibroin gene that provides high tensile strength.</title>
        <authorList>
            <person name="Kono N."/>
            <person name="Nakamura H."/>
            <person name="Ohtoshi R."/>
            <person name="Tomita M."/>
            <person name="Numata K."/>
            <person name="Arakawa K."/>
        </authorList>
    </citation>
    <scope>NUCLEOTIDE SEQUENCE [LARGE SCALE GENOMIC DNA]</scope>
</reference>
<dbReference type="AlphaFoldDB" id="A0A4C1Y6V7"/>